<evidence type="ECO:0000259" key="1">
    <source>
        <dbReference type="Pfam" id="PF08887"/>
    </source>
</evidence>
<feature type="domain" description="T6SS immunity protein Tdi1 C-terminal" evidence="2">
    <location>
        <begin position="108"/>
        <end position="181"/>
    </location>
</feature>
<feature type="domain" description="GAD-related" evidence="1">
    <location>
        <begin position="8"/>
        <end position="87"/>
    </location>
</feature>
<dbReference type="EMBL" id="CP005935">
    <property type="protein sequence ID" value="AHA71587.1"/>
    <property type="molecule type" value="Genomic_DNA"/>
</dbReference>
<gene>
    <name evidence="3" type="ORF">YBT1518_12030</name>
</gene>
<dbReference type="InterPro" id="IPR014983">
    <property type="entry name" value="GAD-rel"/>
</dbReference>
<organism evidence="3 4">
    <name type="scientific">Bacillus thuringiensis YBT-1518</name>
    <dbReference type="NCBI Taxonomy" id="529122"/>
    <lineage>
        <taxon>Bacteria</taxon>
        <taxon>Bacillati</taxon>
        <taxon>Bacillota</taxon>
        <taxon>Bacilli</taxon>
        <taxon>Bacillales</taxon>
        <taxon>Bacillaceae</taxon>
        <taxon>Bacillus</taxon>
        <taxon>Bacillus cereus group</taxon>
    </lineage>
</organism>
<sequence length="186" mass="21901">MHKLKIMKEFKLEQKVPESIIEKYSNTLPESLTDIWKEYGFGTTLNGFLRLINPEDYFEIVKETYIRHQNTIPLFTTSMGDILLLEKYGDKSYIIQLNYRKGKSKVIASKFELFLRFLEEEEYLEEDMEWNPYSVAIQNYGIPTYNECFGYVPLLGLGGAEKVENLQKVKLIEHIYLITQFMGPIE</sequence>
<accession>A0A9W3KEH9</accession>
<evidence type="ECO:0000259" key="2">
    <source>
        <dbReference type="Pfam" id="PF08906"/>
    </source>
</evidence>
<reference evidence="3 4" key="1">
    <citation type="submission" date="2013-05" db="EMBL/GenBank/DDBJ databases">
        <title>Complete genome sequence of Bacillus thuringiensis YBT-1518, a typical strain with high toxicity to nematode.</title>
        <authorList>
            <person name="Wang P."/>
            <person name="Zhang C."/>
            <person name="Guo M."/>
            <person name="Guo S."/>
            <person name="Zhu Y."/>
            <person name="Zheng J."/>
            <person name="Zhu L."/>
            <person name="Ruan L."/>
            <person name="Peng D."/>
            <person name="Sun M."/>
        </authorList>
    </citation>
    <scope>NUCLEOTIDE SEQUENCE [LARGE SCALE GENOMIC DNA]</scope>
    <source>
        <strain evidence="3 4">YBT-1518</strain>
    </source>
</reference>
<dbReference type="Pfam" id="PF08906">
    <property type="entry name" value="T6SS_Tdi1_C"/>
    <property type="match status" value="1"/>
</dbReference>
<dbReference type="AlphaFoldDB" id="A0A9W3KEH9"/>
<name>A0A9W3KEH9_BACTU</name>
<dbReference type="KEGG" id="bthu:YBT1518_12030"/>
<evidence type="ECO:0000313" key="3">
    <source>
        <dbReference type="EMBL" id="AHA71587.1"/>
    </source>
</evidence>
<evidence type="ECO:0000313" key="4">
    <source>
        <dbReference type="Proteomes" id="UP000018566"/>
    </source>
</evidence>
<dbReference type="Pfam" id="PF08887">
    <property type="entry name" value="GAD-like"/>
    <property type="match status" value="1"/>
</dbReference>
<dbReference type="Proteomes" id="UP000018566">
    <property type="component" value="Chromosome"/>
</dbReference>
<protein>
    <recommendedName>
        <fullName evidence="5">DUF1851 domain-containing protein</fullName>
    </recommendedName>
</protein>
<evidence type="ECO:0008006" key="5">
    <source>
        <dbReference type="Google" id="ProtNLM"/>
    </source>
</evidence>
<dbReference type="InterPro" id="IPR015002">
    <property type="entry name" value="T6SS_Tdi1_C"/>
</dbReference>
<proteinExistence type="predicted"/>